<evidence type="ECO:0000313" key="7">
    <source>
        <dbReference type="EMBL" id="RVW72480.1"/>
    </source>
</evidence>
<dbReference type="EMBL" id="QGNW01000413">
    <property type="protein sequence ID" value="RVW72480.1"/>
    <property type="molecule type" value="Genomic_DNA"/>
</dbReference>
<feature type="domain" description="BHLH" evidence="6">
    <location>
        <begin position="192"/>
        <end position="241"/>
    </location>
</feature>
<evidence type="ECO:0000256" key="1">
    <source>
        <dbReference type="ARBA" id="ARBA00004123"/>
    </source>
</evidence>
<evidence type="ECO:0000256" key="2">
    <source>
        <dbReference type="ARBA" id="ARBA00023015"/>
    </source>
</evidence>
<dbReference type="AlphaFoldDB" id="A0A438GJU4"/>
<comment type="subcellular location">
    <subcellularLocation>
        <location evidence="1">Nucleus</location>
    </subcellularLocation>
</comment>
<keyword evidence="3" id="KW-0238">DNA-binding</keyword>
<protein>
    <submittedName>
        <fullName evidence="7">Transcription factor bHLH117</fullName>
    </submittedName>
</protein>
<dbReference type="InterPro" id="IPR045843">
    <property type="entry name" value="IND-like"/>
</dbReference>
<dbReference type="GO" id="GO:0046983">
    <property type="term" value="F:protein dimerization activity"/>
    <property type="evidence" value="ECO:0007669"/>
    <property type="project" value="InterPro"/>
</dbReference>
<accession>A0A438GJU4</accession>
<dbReference type="SUPFAM" id="SSF47459">
    <property type="entry name" value="HLH, helix-loop-helix DNA-binding domain"/>
    <property type="match status" value="1"/>
</dbReference>
<dbReference type="Pfam" id="PF00010">
    <property type="entry name" value="HLH"/>
    <property type="match status" value="1"/>
</dbReference>
<sequence length="331" mass="37119">MQRDLQASLPTGEGSGAYPMAFAGQPTDDFCFNAMFSGVSLQTFVSLNQEKSLGSLPDYGTSTFPVTDATGFGFSSEDFTALQQKQVGECSKQLKMPKKELVENEEKTDKSSEPFTFTSNASDTFPILCDSSFQHLPELRSVEQFSTHAESSHKRVRSYSPTDSYTLDAIVKSFKLSNCFSAPYRWPDAPPPPVVPQSSLARQRRQKISDKTRCLQKLMPWDKKMDMATMLEEAYKYIKFLQAQIRALQSMPCDSNFVPHDPINDTGPFGGLTRLNRQQLLQVLVNSPVAQTMLYSRGCCVFSLEQLILLKKLAESRLLLQHLLFDPSKLS</sequence>
<evidence type="ECO:0000259" key="6">
    <source>
        <dbReference type="PROSITE" id="PS50888"/>
    </source>
</evidence>
<evidence type="ECO:0000256" key="4">
    <source>
        <dbReference type="ARBA" id="ARBA00023163"/>
    </source>
</evidence>
<name>A0A438GJU4_VITVI</name>
<dbReference type="PANTHER" id="PTHR45914:SF24">
    <property type="entry name" value="BHLH DOMAIN-CONTAINING PROTEIN"/>
    <property type="match status" value="1"/>
</dbReference>
<keyword evidence="4" id="KW-0804">Transcription</keyword>
<organism evidence="7 8">
    <name type="scientific">Vitis vinifera</name>
    <name type="common">Grape</name>
    <dbReference type="NCBI Taxonomy" id="29760"/>
    <lineage>
        <taxon>Eukaryota</taxon>
        <taxon>Viridiplantae</taxon>
        <taxon>Streptophyta</taxon>
        <taxon>Embryophyta</taxon>
        <taxon>Tracheophyta</taxon>
        <taxon>Spermatophyta</taxon>
        <taxon>Magnoliopsida</taxon>
        <taxon>eudicotyledons</taxon>
        <taxon>Gunneridae</taxon>
        <taxon>Pentapetalae</taxon>
        <taxon>rosids</taxon>
        <taxon>Vitales</taxon>
        <taxon>Vitaceae</taxon>
        <taxon>Viteae</taxon>
        <taxon>Vitis</taxon>
    </lineage>
</organism>
<dbReference type="PANTHER" id="PTHR45914">
    <property type="entry name" value="TRANSCRIPTION FACTOR HEC3-RELATED"/>
    <property type="match status" value="1"/>
</dbReference>
<dbReference type="PROSITE" id="PS50888">
    <property type="entry name" value="BHLH"/>
    <property type="match status" value="1"/>
</dbReference>
<reference evidence="7 8" key="1">
    <citation type="journal article" date="2018" name="PLoS Genet.">
        <title>Population sequencing reveals clonal diversity and ancestral inbreeding in the grapevine cultivar Chardonnay.</title>
        <authorList>
            <person name="Roach M.J."/>
            <person name="Johnson D.L."/>
            <person name="Bohlmann J."/>
            <person name="van Vuuren H.J."/>
            <person name="Jones S.J."/>
            <person name="Pretorius I.S."/>
            <person name="Schmidt S.A."/>
            <person name="Borneman A.R."/>
        </authorList>
    </citation>
    <scope>NUCLEOTIDE SEQUENCE [LARGE SCALE GENOMIC DNA]</scope>
    <source>
        <strain evidence="8">cv. Chardonnay</strain>
        <tissue evidence="7">Leaf</tissue>
    </source>
</reference>
<dbReference type="Proteomes" id="UP000288805">
    <property type="component" value="Unassembled WGS sequence"/>
</dbReference>
<gene>
    <name evidence="7" type="primary">BHLH117</name>
    <name evidence="7" type="ORF">CK203_053214</name>
</gene>
<evidence type="ECO:0000256" key="5">
    <source>
        <dbReference type="ARBA" id="ARBA00023242"/>
    </source>
</evidence>
<dbReference type="InterPro" id="IPR036638">
    <property type="entry name" value="HLH_DNA-bd_sf"/>
</dbReference>
<dbReference type="GO" id="GO:0005634">
    <property type="term" value="C:nucleus"/>
    <property type="evidence" value="ECO:0007669"/>
    <property type="project" value="UniProtKB-SubCell"/>
</dbReference>
<comment type="caution">
    <text evidence="7">The sequence shown here is derived from an EMBL/GenBank/DDBJ whole genome shotgun (WGS) entry which is preliminary data.</text>
</comment>
<keyword evidence="2" id="KW-0805">Transcription regulation</keyword>
<dbReference type="GO" id="GO:0003700">
    <property type="term" value="F:DNA-binding transcription factor activity"/>
    <property type="evidence" value="ECO:0007669"/>
    <property type="project" value="InterPro"/>
</dbReference>
<dbReference type="Gene3D" id="4.10.280.10">
    <property type="entry name" value="Helix-loop-helix DNA-binding domain"/>
    <property type="match status" value="1"/>
</dbReference>
<dbReference type="SMART" id="SM00353">
    <property type="entry name" value="HLH"/>
    <property type="match status" value="1"/>
</dbReference>
<dbReference type="InterPro" id="IPR011598">
    <property type="entry name" value="bHLH_dom"/>
</dbReference>
<dbReference type="GO" id="GO:0003677">
    <property type="term" value="F:DNA binding"/>
    <property type="evidence" value="ECO:0007669"/>
    <property type="project" value="UniProtKB-KW"/>
</dbReference>
<evidence type="ECO:0000256" key="3">
    <source>
        <dbReference type="ARBA" id="ARBA00023125"/>
    </source>
</evidence>
<keyword evidence="5" id="KW-0539">Nucleus</keyword>
<proteinExistence type="predicted"/>
<evidence type="ECO:0000313" key="8">
    <source>
        <dbReference type="Proteomes" id="UP000288805"/>
    </source>
</evidence>